<feature type="region of interest" description="Disordered" evidence="1">
    <location>
        <begin position="788"/>
        <end position="824"/>
    </location>
</feature>
<dbReference type="Proteomes" id="UP000612055">
    <property type="component" value="Unassembled WGS sequence"/>
</dbReference>
<dbReference type="GO" id="GO:0030149">
    <property type="term" value="P:sphingolipid catabolic process"/>
    <property type="evidence" value="ECO:0007669"/>
    <property type="project" value="TreeGrafter"/>
</dbReference>
<protein>
    <recommendedName>
        <fullName evidence="4">Ankyrin repeat domain-containing protein</fullName>
    </recommendedName>
</protein>
<feature type="region of interest" description="Disordered" evidence="1">
    <location>
        <begin position="1088"/>
        <end position="1125"/>
    </location>
</feature>
<dbReference type="AlphaFoldDB" id="A0A836C793"/>
<evidence type="ECO:0000256" key="1">
    <source>
        <dbReference type="SAM" id="MobiDB-lite"/>
    </source>
</evidence>
<accession>A0A836C793</accession>
<dbReference type="PANTHER" id="PTHR12393">
    <property type="entry name" value="SPHINGOMYELIN PHOSPHODIESTERASE RELATED"/>
    <property type="match status" value="1"/>
</dbReference>
<evidence type="ECO:0000313" key="2">
    <source>
        <dbReference type="EMBL" id="KAG2501522.1"/>
    </source>
</evidence>
<dbReference type="GO" id="GO:0005783">
    <property type="term" value="C:endoplasmic reticulum"/>
    <property type="evidence" value="ECO:0007669"/>
    <property type="project" value="TreeGrafter"/>
</dbReference>
<organism evidence="2 3">
    <name type="scientific">Edaphochlamys debaryana</name>
    <dbReference type="NCBI Taxonomy" id="47281"/>
    <lineage>
        <taxon>Eukaryota</taxon>
        <taxon>Viridiplantae</taxon>
        <taxon>Chlorophyta</taxon>
        <taxon>core chlorophytes</taxon>
        <taxon>Chlorophyceae</taxon>
        <taxon>CS clade</taxon>
        <taxon>Chlamydomonadales</taxon>
        <taxon>Chlamydomonadales incertae sedis</taxon>
        <taxon>Edaphochlamys</taxon>
    </lineage>
</organism>
<dbReference type="GO" id="GO:0046513">
    <property type="term" value="P:ceramide biosynthetic process"/>
    <property type="evidence" value="ECO:0007669"/>
    <property type="project" value="TreeGrafter"/>
</dbReference>
<dbReference type="GO" id="GO:0004620">
    <property type="term" value="F:phospholipase activity"/>
    <property type="evidence" value="ECO:0007669"/>
    <property type="project" value="TreeGrafter"/>
</dbReference>
<feature type="compositionally biased region" description="Pro residues" evidence="1">
    <location>
        <begin position="807"/>
        <end position="822"/>
    </location>
</feature>
<name>A0A836C793_9CHLO</name>
<proteinExistence type="predicted"/>
<dbReference type="EMBL" id="JAEHOE010000001">
    <property type="protein sequence ID" value="KAG2501522.1"/>
    <property type="molecule type" value="Genomic_DNA"/>
</dbReference>
<sequence>MGDADDLAALPHVWLPEIVARIARFLPATEVAGTLRLVDSTSYRTLGAHCVIRLGELVPSHAFAAQWGRPGAAESLSLAARRELLLLTSSTGSVANLELAEEALGLELGAREFGAAISAGHVGLCEGMAARHPRGAAAAVREWAAQGALAAMAAAGSRTACTWLLERGAVPCLAAVTGAARAGHGALAEWLLGRLPPAQAGPACSERLLLAAAAGLDLDGLQRLYGEPRVARMASGQVQPRQALRGFLSAQWRAALLAAAAGSPTPDWADKVAWLLARGCPVGPAAFEAAAGRPQDGRERLAWLLGLLQRGADQHAAGHAEHAPRLTRRAARAAAACGGAAALEMLLEAGVRPDADAAPAAAAGGHVGVLALLAARGCAVDPSATALAGARAGHVGVLAWLEQAAAPGRASEAGAAGGAAGRGSVEAGAGTPPPWLGADVFNAAAESGRVEAMEWLAARGARGDGGTLAAAAKGGCVALLRMVLEACLCRMPVDGWPYAWAARNGDTLTLGALRALGAPWGPGAAAFTRAVRLGGGVRALAWMVGAGCGVAWAEAVEAAVEQAGAADVLACIARFLPVNEVACSLRLVDKTARDSLKHYGTVRLSQPVPHRIFVEHWQSPTRAPCRHLPREKRRQLLSLTAGTGVLANLQAAAAATGLLLSVNGSGALDAAASAGHIHVCNYLAGKGLAPTASTLVAAASAGRWESLEWCLAKGAPWSCEAVLAAARSGHLGVVRRLGLRTHQQWPHVSQLELIANAALGCSLQDLETLQREGLDAFPVQASLGPGVSPWAQAGLGGPQAPDSQPAPGGPSPNDPSLHPPLPLVWHRPHDGAAPLLAAAAASPGPDWQAKFDLISHLCGCTAGSTTTLDGVPDVVVWRLPENEALVRLEWLRGRGYRPGPCSLDWAIAAGRCRVADWIMSAVVSGISMGALLAAAGRGHVEALQLAAAKRSFWVREVHKLVWVALRGGQVGAAVWAAARMRAQRQELGPQCWAYAAESGSVEALEWVKGRLGGMGPETPQAAQVFRAAVRDGGCEAALEWLAARGCAMGTQGEPYLAAARQGDLRLLALLRRLGCPVGPRRVAAAVREVERRAQREARAQKRREGAKEARTGGSRGPQDGRPVVG</sequence>
<dbReference type="GO" id="GO:0071944">
    <property type="term" value="C:cell periphery"/>
    <property type="evidence" value="ECO:0007669"/>
    <property type="project" value="TreeGrafter"/>
</dbReference>
<gene>
    <name evidence="2" type="ORF">HYH03_000029</name>
</gene>
<dbReference type="Gene3D" id="1.25.40.20">
    <property type="entry name" value="Ankyrin repeat-containing domain"/>
    <property type="match status" value="1"/>
</dbReference>
<dbReference type="GO" id="GO:0016020">
    <property type="term" value="C:membrane"/>
    <property type="evidence" value="ECO:0007669"/>
    <property type="project" value="TreeGrafter"/>
</dbReference>
<dbReference type="SUPFAM" id="SSF48403">
    <property type="entry name" value="Ankyrin repeat"/>
    <property type="match status" value="1"/>
</dbReference>
<dbReference type="PANTHER" id="PTHR12393:SF6">
    <property type="entry name" value="SPHINGOMYELIN PHOSPHODIESTERASE 2"/>
    <property type="match status" value="1"/>
</dbReference>
<feature type="compositionally biased region" description="Basic and acidic residues" evidence="1">
    <location>
        <begin position="1088"/>
        <end position="1110"/>
    </location>
</feature>
<keyword evidence="3" id="KW-1185">Reference proteome</keyword>
<dbReference type="InterPro" id="IPR036770">
    <property type="entry name" value="Ankyrin_rpt-contain_sf"/>
</dbReference>
<evidence type="ECO:0008006" key="4">
    <source>
        <dbReference type="Google" id="ProtNLM"/>
    </source>
</evidence>
<evidence type="ECO:0000313" key="3">
    <source>
        <dbReference type="Proteomes" id="UP000612055"/>
    </source>
</evidence>
<reference evidence="2" key="1">
    <citation type="journal article" date="2020" name="bioRxiv">
        <title>Comparative genomics of Chlamydomonas.</title>
        <authorList>
            <person name="Craig R.J."/>
            <person name="Hasan A.R."/>
            <person name="Ness R.W."/>
            <person name="Keightley P.D."/>
        </authorList>
    </citation>
    <scope>NUCLEOTIDE SEQUENCE</scope>
    <source>
        <strain evidence="2">CCAP 11/70</strain>
    </source>
</reference>
<comment type="caution">
    <text evidence="2">The sequence shown here is derived from an EMBL/GenBank/DDBJ whole genome shotgun (WGS) entry which is preliminary data.</text>
</comment>